<dbReference type="SMART" id="SM00406">
    <property type="entry name" value="IGv"/>
    <property type="match status" value="1"/>
</dbReference>
<evidence type="ECO:0000313" key="12">
    <source>
        <dbReference type="EMBL" id="KAG8515746.1"/>
    </source>
</evidence>
<dbReference type="Pfam" id="PF07686">
    <property type="entry name" value="V-set"/>
    <property type="match status" value="1"/>
</dbReference>
<feature type="compositionally biased region" description="Basic and acidic residues" evidence="9">
    <location>
        <begin position="220"/>
        <end position="236"/>
    </location>
</feature>
<keyword evidence="6" id="KW-1015">Disulfide bond</keyword>
<dbReference type="OrthoDB" id="9664926at2759"/>
<organism evidence="12 13">
    <name type="scientific">Galemys pyrenaicus</name>
    <name type="common">Iberian desman</name>
    <name type="synonym">Pyrenean desman</name>
    <dbReference type="NCBI Taxonomy" id="202257"/>
    <lineage>
        <taxon>Eukaryota</taxon>
        <taxon>Metazoa</taxon>
        <taxon>Chordata</taxon>
        <taxon>Craniata</taxon>
        <taxon>Vertebrata</taxon>
        <taxon>Euteleostomi</taxon>
        <taxon>Mammalia</taxon>
        <taxon>Eutheria</taxon>
        <taxon>Laurasiatheria</taxon>
        <taxon>Eulipotyphla</taxon>
        <taxon>Talpidae</taxon>
        <taxon>Galemys</taxon>
    </lineage>
</organism>
<dbReference type="EMBL" id="JAGFMF010011697">
    <property type="protein sequence ID" value="KAG8515746.1"/>
    <property type="molecule type" value="Genomic_DNA"/>
</dbReference>
<name>A0A8J6AAD3_GALPY</name>
<gene>
    <name evidence="12" type="ORF">J0S82_010828</name>
</gene>
<evidence type="ECO:0000256" key="4">
    <source>
        <dbReference type="ARBA" id="ARBA00022989"/>
    </source>
</evidence>
<sequence length="249" mass="28102">MWAGSGYLQVAHFSPHLFTLSPAWVTASAILVETSTEMLQGIQGKSVILPCNYNTTSPDRNGFILWTKLLRSHTEKVFTWVFERKEAIFGERYVNRVKLSGDPAQSDAAIIIDQLTMDDNGTYECSVSLISDMTGMSQSRTQLLVLYSSTSQNIIIYLVAGGIVVGAIILGLIIYFCQRNRNRNQEEGSAKEQRKIYRESPDELDEINVVSRGRYEDDDYERREEPGYGHADEPGRRPRGRLTSSDCDE</sequence>
<evidence type="ECO:0000259" key="11">
    <source>
        <dbReference type="PROSITE" id="PS50835"/>
    </source>
</evidence>
<accession>A0A8J6AAD3</accession>
<feature type="region of interest" description="Disordered" evidence="9">
    <location>
        <begin position="207"/>
        <end position="249"/>
    </location>
</feature>
<dbReference type="InterPro" id="IPR007110">
    <property type="entry name" value="Ig-like_dom"/>
</dbReference>
<dbReference type="SUPFAM" id="SSF48726">
    <property type="entry name" value="Immunoglobulin"/>
    <property type="match status" value="1"/>
</dbReference>
<dbReference type="PANTHER" id="PTHR44969:SF1">
    <property type="entry name" value="CELL SURFACE A33 ANTIGEN"/>
    <property type="match status" value="1"/>
</dbReference>
<evidence type="ECO:0000256" key="9">
    <source>
        <dbReference type="SAM" id="MobiDB-lite"/>
    </source>
</evidence>
<dbReference type="SMART" id="SM00409">
    <property type="entry name" value="IG"/>
    <property type="match status" value="1"/>
</dbReference>
<keyword evidence="3" id="KW-0732">Signal</keyword>
<keyword evidence="7" id="KW-0325">Glycoprotein</keyword>
<comment type="subcellular location">
    <subcellularLocation>
        <location evidence="1">Membrane</location>
        <topology evidence="1">Single-pass type I membrane protein</topology>
    </subcellularLocation>
</comment>
<feature type="domain" description="Ig-like" evidence="11">
    <location>
        <begin position="22"/>
        <end position="137"/>
    </location>
</feature>
<evidence type="ECO:0000256" key="7">
    <source>
        <dbReference type="ARBA" id="ARBA00023180"/>
    </source>
</evidence>
<evidence type="ECO:0000256" key="10">
    <source>
        <dbReference type="SAM" id="Phobius"/>
    </source>
</evidence>
<keyword evidence="5 10" id="KW-0472">Membrane</keyword>
<dbReference type="InterPro" id="IPR042474">
    <property type="entry name" value="A33"/>
</dbReference>
<dbReference type="InterPro" id="IPR003599">
    <property type="entry name" value="Ig_sub"/>
</dbReference>
<evidence type="ECO:0000256" key="1">
    <source>
        <dbReference type="ARBA" id="ARBA00004479"/>
    </source>
</evidence>
<keyword evidence="4 10" id="KW-1133">Transmembrane helix</keyword>
<evidence type="ECO:0000256" key="5">
    <source>
        <dbReference type="ARBA" id="ARBA00023136"/>
    </source>
</evidence>
<reference evidence="12" key="1">
    <citation type="journal article" date="2021" name="Evol. Appl.">
        <title>The genome of the Pyrenean desman and the effects of bottlenecks and inbreeding on the genomic landscape of an endangered species.</title>
        <authorList>
            <person name="Escoda L."/>
            <person name="Castresana J."/>
        </authorList>
    </citation>
    <scope>NUCLEOTIDE SEQUENCE</scope>
    <source>
        <strain evidence="12">IBE-C5619</strain>
    </source>
</reference>
<dbReference type="Proteomes" id="UP000700334">
    <property type="component" value="Unassembled WGS sequence"/>
</dbReference>
<evidence type="ECO:0000256" key="3">
    <source>
        <dbReference type="ARBA" id="ARBA00022729"/>
    </source>
</evidence>
<dbReference type="InterPro" id="IPR013783">
    <property type="entry name" value="Ig-like_fold"/>
</dbReference>
<protein>
    <submittedName>
        <fullName evidence="12">Cell surface A33 antigen</fullName>
    </submittedName>
</protein>
<dbReference type="AlphaFoldDB" id="A0A8J6AAD3"/>
<keyword evidence="13" id="KW-1185">Reference proteome</keyword>
<evidence type="ECO:0000313" key="13">
    <source>
        <dbReference type="Proteomes" id="UP000700334"/>
    </source>
</evidence>
<comment type="caution">
    <text evidence="12">The sequence shown here is derived from an EMBL/GenBank/DDBJ whole genome shotgun (WGS) entry which is preliminary data.</text>
</comment>
<evidence type="ECO:0000256" key="2">
    <source>
        <dbReference type="ARBA" id="ARBA00022692"/>
    </source>
</evidence>
<dbReference type="InterPro" id="IPR013106">
    <property type="entry name" value="Ig_V-set"/>
</dbReference>
<dbReference type="PANTHER" id="PTHR44969">
    <property type="entry name" value="CELL SURFACE A33 ANTIGEN"/>
    <property type="match status" value="1"/>
</dbReference>
<dbReference type="GO" id="GO:0005886">
    <property type="term" value="C:plasma membrane"/>
    <property type="evidence" value="ECO:0007669"/>
    <property type="project" value="InterPro"/>
</dbReference>
<feature type="transmembrane region" description="Helical" evidence="10">
    <location>
        <begin position="154"/>
        <end position="177"/>
    </location>
</feature>
<dbReference type="PRINTS" id="PR00213">
    <property type="entry name" value="MYELINP0"/>
</dbReference>
<dbReference type="Gene3D" id="2.60.40.10">
    <property type="entry name" value="Immunoglobulins"/>
    <property type="match status" value="1"/>
</dbReference>
<proteinExistence type="predicted"/>
<dbReference type="InterPro" id="IPR000920">
    <property type="entry name" value="Myelin_P0-rel"/>
</dbReference>
<evidence type="ECO:0000256" key="6">
    <source>
        <dbReference type="ARBA" id="ARBA00023157"/>
    </source>
</evidence>
<keyword evidence="8" id="KW-0393">Immunoglobulin domain</keyword>
<dbReference type="PROSITE" id="PS50835">
    <property type="entry name" value="IG_LIKE"/>
    <property type="match status" value="1"/>
</dbReference>
<evidence type="ECO:0000256" key="8">
    <source>
        <dbReference type="ARBA" id="ARBA00023319"/>
    </source>
</evidence>
<dbReference type="InterPro" id="IPR036179">
    <property type="entry name" value="Ig-like_dom_sf"/>
</dbReference>
<keyword evidence="2 10" id="KW-0812">Transmembrane</keyword>